<evidence type="ECO:0000313" key="2">
    <source>
        <dbReference type="Proteomes" id="UP001306508"/>
    </source>
</evidence>
<protein>
    <submittedName>
        <fullName evidence="1">Uncharacterized protein</fullName>
    </submittedName>
</protein>
<comment type="caution">
    <text evidence="1">The sequence shown here is derived from an EMBL/GenBank/DDBJ whole genome shotgun (WGS) entry which is preliminary data.</text>
</comment>
<gene>
    <name evidence="1" type="ORF">RI543_002450</name>
</gene>
<reference evidence="2" key="1">
    <citation type="submission" date="2023-07" db="EMBL/GenBank/DDBJ databases">
        <title>A draft genome of Kazachstania heterogenica Y-27499.</title>
        <authorList>
            <person name="Donic C."/>
            <person name="Kralova J.S."/>
            <person name="Fidel L."/>
            <person name="Ben-Dor S."/>
            <person name="Jung S."/>
        </authorList>
    </citation>
    <scope>NUCLEOTIDE SEQUENCE [LARGE SCALE GENOMIC DNA]</scope>
    <source>
        <strain evidence="2">Y27499</strain>
    </source>
</reference>
<sequence>MSKKPPLVNKYQRELSKYDENQRQLAGLEKLSATFLRKISSTLRILENLEHDDLIKSIFNESEIDSNNANNTANNNNNTIYPPMLSEEAIRIVPALQKYNDRIIEICNKYSNDKNFSNMDDMIDDEIHENNSNNNEDNEDITPSLRESYNFMKEIPLLHKDLEGQS</sequence>
<keyword evidence="2" id="KW-1185">Reference proteome</keyword>
<organism evidence="1 2">
    <name type="scientific">Arxiozyma heterogenica</name>
    <dbReference type="NCBI Taxonomy" id="278026"/>
    <lineage>
        <taxon>Eukaryota</taxon>
        <taxon>Fungi</taxon>
        <taxon>Dikarya</taxon>
        <taxon>Ascomycota</taxon>
        <taxon>Saccharomycotina</taxon>
        <taxon>Saccharomycetes</taxon>
        <taxon>Saccharomycetales</taxon>
        <taxon>Saccharomycetaceae</taxon>
        <taxon>Arxiozyma</taxon>
    </lineage>
</organism>
<dbReference type="AlphaFoldDB" id="A0AAN7ZXU8"/>
<name>A0AAN7ZXU8_9SACH</name>
<proteinExistence type="predicted"/>
<dbReference type="Proteomes" id="UP001306508">
    <property type="component" value="Unassembled WGS sequence"/>
</dbReference>
<evidence type="ECO:0000313" key="1">
    <source>
        <dbReference type="EMBL" id="KAK5779911.1"/>
    </source>
</evidence>
<dbReference type="EMBL" id="JAWIZZ010000045">
    <property type="protein sequence ID" value="KAK5779911.1"/>
    <property type="molecule type" value="Genomic_DNA"/>
</dbReference>
<accession>A0AAN7ZXU8</accession>